<dbReference type="Proteomes" id="UP000184251">
    <property type="component" value="Unassembled WGS sequence"/>
</dbReference>
<dbReference type="Pfam" id="PF05043">
    <property type="entry name" value="Mga"/>
    <property type="match status" value="1"/>
</dbReference>
<dbReference type="Pfam" id="PF08279">
    <property type="entry name" value="HTH_11"/>
    <property type="match status" value="1"/>
</dbReference>
<evidence type="ECO:0000256" key="5">
    <source>
        <dbReference type="ARBA" id="ARBA00023163"/>
    </source>
</evidence>
<dbReference type="InterPro" id="IPR036634">
    <property type="entry name" value="PRD_sf"/>
</dbReference>
<dbReference type="InterPro" id="IPR036388">
    <property type="entry name" value="WH-like_DNA-bd_sf"/>
</dbReference>
<accession>A0A1M4SNR3</accession>
<dbReference type="InterPro" id="IPR007737">
    <property type="entry name" value="Mga_HTH"/>
</dbReference>
<keyword evidence="1" id="KW-0808">Transferase</keyword>
<dbReference type="Gene3D" id="1.10.1790.10">
    <property type="entry name" value="PRD domain"/>
    <property type="match status" value="2"/>
</dbReference>
<dbReference type="CDD" id="cd00211">
    <property type="entry name" value="PTS_IIA_fru"/>
    <property type="match status" value="1"/>
</dbReference>
<dbReference type="Gene3D" id="3.40.930.10">
    <property type="entry name" value="Mannitol-specific EII, Chain A"/>
    <property type="match status" value="1"/>
</dbReference>
<dbReference type="GO" id="GO:0006355">
    <property type="term" value="P:regulation of DNA-templated transcription"/>
    <property type="evidence" value="ECO:0007669"/>
    <property type="project" value="InterPro"/>
</dbReference>
<proteinExistence type="predicted"/>
<keyword evidence="4" id="KW-0010">Activator</keyword>
<evidence type="ECO:0000256" key="2">
    <source>
        <dbReference type="ARBA" id="ARBA00022737"/>
    </source>
</evidence>
<dbReference type="Pfam" id="PF00359">
    <property type="entry name" value="PTS_EIIA_2"/>
    <property type="match status" value="1"/>
</dbReference>
<keyword evidence="3" id="KW-0805">Transcription regulation</keyword>
<dbReference type="CDD" id="cd05568">
    <property type="entry name" value="PTS_IIB_bgl_like"/>
    <property type="match status" value="1"/>
</dbReference>
<evidence type="ECO:0000256" key="1">
    <source>
        <dbReference type="ARBA" id="ARBA00022679"/>
    </source>
</evidence>
<dbReference type="GO" id="GO:0009401">
    <property type="term" value="P:phosphoenolpyruvate-dependent sugar phosphotransferase system"/>
    <property type="evidence" value="ECO:0007669"/>
    <property type="project" value="InterPro"/>
</dbReference>
<keyword evidence="5" id="KW-0804">Transcription</keyword>
<name>A0A1M4SNR3_9FIRM</name>
<dbReference type="EMBL" id="FQTU01000001">
    <property type="protein sequence ID" value="SHE33924.1"/>
    <property type="molecule type" value="Genomic_DNA"/>
</dbReference>
<dbReference type="SUPFAM" id="SSF52794">
    <property type="entry name" value="PTS system IIB component-like"/>
    <property type="match status" value="1"/>
</dbReference>
<dbReference type="PANTHER" id="PTHR30185">
    <property type="entry name" value="CRYPTIC BETA-GLUCOSIDE BGL OPERON ANTITERMINATOR"/>
    <property type="match status" value="1"/>
</dbReference>
<dbReference type="PROSITE" id="PS51099">
    <property type="entry name" value="PTS_EIIB_TYPE_2"/>
    <property type="match status" value="1"/>
</dbReference>
<evidence type="ECO:0000256" key="4">
    <source>
        <dbReference type="ARBA" id="ARBA00023159"/>
    </source>
</evidence>
<evidence type="ECO:0000313" key="9">
    <source>
        <dbReference type="EMBL" id="SHE33924.1"/>
    </source>
</evidence>
<dbReference type="InterPro" id="IPR011608">
    <property type="entry name" value="PRD"/>
</dbReference>
<dbReference type="PROSITE" id="PS00372">
    <property type="entry name" value="PTS_EIIA_TYPE_2_HIS"/>
    <property type="match status" value="1"/>
</dbReference>
<evidence type="ECO:0000313" key="10">
    <source>
        <dbReference type="Proteomes" id="UP000184251"/>
    </source>
</evidence>
<feature type="domain" description="PTS EIIA type-2" evidence="6">
    <location>
        <begin position="528"/>
        <end position="667"/>
    </location>
</feature>
<sequence>MKNATDDRCAKIIQILIQEQQPITSEVIANKLTVSNRTVRNDLEKVESYLSDIEGVRLFRKPRVGIWLEGTPESKQKILSNLRKGNIYVEPFSVLERQRFIIKKLMQSEELLTMQALADELFVSRVTVHKDLDGVEEWLKKYDLKLLRKQNYGIEIVGKEKDWRKAATALLIEIRKTNSKPGDEMEKTYHRLNPDDLSHIKDLIPDMDFMKIEDILIEAEKKMTYPISDEAFVALLIHIAISLERIKSGKDIKMPVKQLLGLKKYSEFDIATWVAGELEKVLGIKMPVSEIGYITLHLLGAKILGPSEKVSDSKEIISTIEPEVVELTKDIILLVQNILDVDFSNDHTLFTGLALHLRTTVRRLEHGLSLRNPLLNEIKEKFPSIFGASWATSILFEKNFGIRITEEEIGYLTIHIGAALERMKSSARAIVVCSSGIGTSQLVVSRLEKRIKNLEIVAVSSVHDVEKYQKEEYDFIISTIPFKYPGKPVIYADVFITDDNIKTINQYIANFKGKAKSFQEEGDSPEKNLFDKDFLFSKLNLENKDEIIKYMGIKLIEAGFVDKKFVESALMREKITSTAVGIGVAIPHGETKYVKKSVIACAVLEKPVDWSGCNVDIVFLLALDFETGSQTRKFFKKFYSLLDDEKVLRHLKNAKDTDEMLNYLNLEEFD</sequence>
<evidence type="ECO:0000259" key="7">
    <source>
        <dbReference type="PROSITE" id="PS51099"/>
    </source>
</evidence>
<feature type="domain" description="PRD" evidence="8">
    <location>
        <begin position="203"/>
        <end position="308"/>
    </location>
</feature>
<dbReference type="SUPFAM" id="SSF55804">
    <property type="entry name" value="Phoshotransferase/anion transport protein"/>
    <property type="match status" value="1"/>
</dbReference>
<dbReference type="Gene3D" id="3.40.50.2300">
    <property type="match status" value="1"/>
</dbReference>
<reference evidence="9 10" key="1">
    <citation type="submission" date="2016-11" db="EMBL/GenBank/DDBJ databases">
        <authorList>
            <person name="Jaros S."/>
            <person name="Januszkiewicz K."/>
            <person name="Wedrychowicz H."/>
        </authorList>
    </citation>
    <scope>NUCLEOTIDE SEQUENCE [LARGE SCALE GENOMIC DNA]</scope>
    <source>
        <strain evidence="9 10">DSM 14828</strain>
    </source>
</reference>
<dbReference type="GO" id="GO:0008982">
    <property type="term" value="F:protein-N(PI)-phosphohistidine-sugar phosphotransferase activity"/>
    <property type="evidence" value="ECO:0007669"/>
    <property type="project" value="InterPro"/>
</dbReference>
<feature type="domain" description="PRD" evidence="8">
    <location>
        <begin position="319"/>
        <end position="426"/>
    </location>
</feature>
<organism evidence="9 10">
    <name type="scientific">Alkalibacter saccharofermentans DSM 14828</name>
    <dbReference type="NCBI Taxonomy" id="1120975"/>
    <lineage>
        <taxon>Bacteria</taxon>
        <taxon>Bacillati</taxon>
        <taxon>Bacillota</taxon>
        <taxon>Clostridia</taxon>
        <taxon>Eubacteriales</taxon>
        <taxon>Eubacteriaceae</taxon>
        <taxon>Alkalibacter</taxon>
    </lineage>
</organism>
<dbReference type="SUPFAM" id="SSF63520">
    <property type="entry name" value="PTS-regulatory domain, PRD"/>
    <property type="match status" value="2"/>
</dbReference>
<dbReference type="InterPro" id="IPR050661">
    <property type="entry name" value="BglG_antiterminators"/>
</dbReference>
<evidence type="ECO:0000259" key="6">
    <source>
        <dbReference type="PROSITE" id="PS51094"/>
    </source>
</evidence>
<dbReference type="RefSeq" id="WP_073269311.1">
    <property type="nucleotide sequence ID" value="NZ_FQTU01000001.1"/>
</dbReference>
<dbReference type="InterPro" id="IPR013011">
    <property type="entry name" value="PTS_EIIB_2"/>
</dbReference>
<gene>
    <name evidence="9" type="ORF">SAMN02746064_00327</name>
</gene>
<dbReference type="PROSITE" id="PS51094">
    <property type="entry name" value="PTS_EIIA_TYPE_2"/>
    <property type="match status" value="1"/>
</dbReference>
<dbReference type="Pfam" id="PF00874">
    <property type="entry name" value="PRD"/>
    <property type="match status" value="2"/>
</dbReference>
<keyword evidence="10" id="KW-1185">Reference proteome</keyword>
<evidence type="ECO:0000256" key="3">
    <source>
        <dbReference type="ARBA" id="ARBA00023015"/>
    </source>
</evidence>
<dbReference type="PANTHER" id="PTHR30185:SF18">
    <property type="entry name" value="TRANSCRIPTIONAL REGULATOR MTLR"/>
    <property type="match status" value="1"/>
</dbReference>
<protein>
    <submittedName>
        <fullName evidence="9">Transcriptional antiterminator</fullName>
    </submittedName>
</protein>
<dbReference type="InterPro" id="IPR013196">
    <property type="entry name" value="HTH_11"/>
</dbReference>
<dbReference type="InterPro" id="IPR002178">
    <property type="entry name" value="PTS_EIIA_type-2_dom"/>
</dbReference>
<dbReference type="InterPro" id="IPR036095">
    <property type="entry name" value="PTS_EIIB-like_sf"/>
</dbReference>
<dbReference type="AlphaFoldDB" id="A0A1M4SNR3"/>
<dbReference type="InterPro" id="IPR003501">
    <property type="entry name" value="PTS_EIIB_2/3"/>
</dbReference>
<keyword evidence="2" id="KW-0677">Repeat</keyword>
<dbReference type="STRING" id="1120975.SAMN02746064_00327"/>
<dbReference type="Gene3D" id="1.10.10.10">
    <property type="entry name" value="Winged helix-like DNA-binding domain superfamily/Winged helix DNA-binding domain"/>
    <property type="match status" value="2"/>
</dbReference>
<dbReference type="PROSITE" id="PS51372">
    <property type="entry name" value="PRD_2"/>
    <property type="match status" value="2"/>
</dbReference>
<dbReference type="Pfam" id="PF02302">
    <property type="entry name" value="PTS_IIB"/>
    <property type="match status" value="1"/>
</dbReference>
<evidence type="ECO:0000259" key="8">
    <source>
        <dbReference type="PROSITE" id="PS51372"/>
    </source>
</evidence>
<feature type="domain" description="PTS EIIB type-2" evidence="7">
    <location>
        <begin position="427"/>
        <end position="516"/>
    </location>
</feature>
<dbReference type="InterPro" id="IPR036390">
    <property type="entry name" value="WH_DNA-bd_sf"/>
</dbReference>
<dbReference type="OrthoDB" id="3175596at2"/>
<dbReference type="SUPFAM" id="SSF46785">
    <property type="entry name" value="Winged helix' DNA-binding domain"/>
    <property type="match status" value="2"/>
</dbReference>
<dbReference type="InterPro" id="IPR016152">
    <property type="entry name" value="PTrfase/Anion_transptr"/>
</dbReference>